<keyword evidence="3 7" id="KW-1133">Transmembrane helix</keyword>
<dbReference type="InterPro" id="IPR003770">
    <property type="entry name" value="MLTG-like"/>
</dbReference>
<dbReference type="PANTHER" id="PTHR30518:SF2">
    <property type="entry name" value="ENDOLYTIC MUREIN TRANSGLYCOSYLASE"/>
    <property type="match status" value="1"/>
</dbReference>
<dbReference type="HAMAP" id="MF_02065">
    <property type="entry name" value="MltG"/>
    <property type="match status" value="1"/>
</dbReference>
<keyword evidence="9" id="KW-1185">Reference proteome</keyword>
<keyword evidence="5 7" id="KW-0456">Lyase</keyword>
<evidence type="ECO:0000256" key="7">
    <source>
        <dbReference type="HAMAP-Rule" id="MF_02065"/>
    </source>
</evidence>
<evidence type="ECO:0000313" key="8">
    <source>
        <dbReference type="EMBL" id="QEM81382.2"/>
    </source>
</evidence>
<dbReference type="GO" id="GO:0005886">
    <property type="term" value="C:plasma membrane"/>
    <property type="evidence" value="ECO:0007669"/>
    <property type="project" value="UniProtKB-UniRule"/>
</dbReference>
<comment type="catalytic activity">
    <reaction evidence="7">
        <text>a peptidoglycan chain = a peptidoglycan chain with N-acetyl-1,6-anhydromuramyl-[peptide] at the reducing end + a peptidoglycan chain with N-acetylglucosamine at the non-reducing end.</text>
        <dbReference type="EC" id="4.2.2.29"/>
    </reaction>
</comment>
<evidence type="ECO:0000256" key="6">
    <source>
        <dbReference type="ARBA" id="ARBA00023316"/>
    </source>
</evidence>
<dbReference type="PANTHER" id="PTHR30518">
    <property type="entry name" value="ENDOLYTIC MUREIN TRANSGLYCOSYLASE"/>
    <property type="match status" value="1"/>
</dbReference>
<dbReference type="Gene3D" id="3.30.1490.480">
    <property type="entry name" value="Endolytic murein transglycosylase"/>
    <property type="match status" value="1"/>
</dbReference>
<keyword evidence="4 7" id="KW-0472">Membrane</keyword>
<evidence type="ECO:0000256" key="1">
    <source>
        <dbReference type="ARBA" id="ARBA00022475"/>
    </source>
</evidence>
<dbReference type="AlphaFoldDB" id="A0A856QNB0"/>
<keyword evidence="1 7" id="KW-1003">Cell membrane</keyword>
<protein>
    <recommendedName>
        <fullName evidence="7">Endolytic murein transglycosylase</fullName>
        <ecNumber evidence="7">4.2.2.29</ecNumber>
    </recommendedName>
    <alternativeName>
        <fullName evidence="7">Peptidoglycan lytic transglycosylase</fullName>
    </alternativeName>
    <alternativeName>
        <fullName evidence="7">Peptidoglycan polymerization terminase</fullName>
    </alternativeName>
</protein>
<dbReference type="RefSeq" id="WP_187775131.1">
    <property type="nucleotide sequence ID" value="NZ_CP038437.2"/>
</dbReference>
<dbReference type="KEGG" id="hbh:E4T21_07400"/>
<evidence type="ECO:0000313" key="9">
    <source>
        <dbReference type="Proteomes" id="UP000324285"/>
    </source>
</evidence>
<evidence type="ECO:0000256" key="3">
    <source>
        <dbReference type="ARBA" id="ARBA00022989"/>
    </source>
</evidence>
<accession>A0A856QNB0</accession>
<evidence type="ECO:0000256" key="2">
    <source>
        <dbReference type="ARBA" id="ARBA00022692"/>
    </source>
</evidence>
<organism evidence="8 9">
    <name type="scientific">Halomonas binhaiensis</name>
    <dbReference type="NCBI Taxonomy" id="2562282"/>
    <lineage>
        <taxon>Bacteria</taxon>
        <taxon>Pseudomonadati</taxon>
        <taxon>Pseudomonadota</taxon>
        <taxon>Gammaproteobacteria</taxon>
        <taxon>Oceanospirillales</taxon>
        <taxon>Halomonadaceae</taxon>
        <taxon>Halomonas</taxon>
    </lineage>
</organism>
<keyword evidence="2 7" id="KW-0812">Transmembrane</keyword>
<dbReference type="NCBIfam" id="TIGR00247">
    <property type="entry name" value="endolytic transglycosylase MltG"/>
    <property type="match status" value="1"/>
</dbReference>
<comment type="function">
    <text evidence="7">Functions as a peptidoglycan terminase that cleaves nascent peptidoglycan strands endolytically to terminate their elongation.</text>
</comment>
<keyword evidence="6 7" id="KW-0961">Cell wall biogenesis/degradation</keyword>
<dbReference type="GO" id="GO:0009252">
    <property type="term" value="P:peptidoglycan biosynthetic process"/>
    <property type="evidence" value="ECO:0007669"/>
    <property type="project" value="UniProtKB-UniRule"/>
</dbReference>
<dbReference type="Gene3D" id="3.30.160.60">
    <property type="entry name" value="Classic Zinc Finger"/>
    <property type="match status" value="1"/>
</dbReference>
<dbReference type="Proteomes" id="UP000324285">
    <property type="component" value="Chromosome"/>
</dbReference>
<reference evidence="8" key="1">
    <citation type="submission" date="2021-02" db="EMBL/GenBank/DDBJ databases">
        <title>Strain Y2R2, a novel species of the genus Halomonas.</title>
        <authorList>
            <person name="Huang H."/>
        </authorList>
    </citation>
    <scope>NUCLEOTIDE SEQUENCE</scope>
    <source>
        <strain evidence="8">Y2R2</strain>
    </source>
</reference>
<proteinExistence type="inferred from homology"/>
<dbReference type="GO" id="GO:0071555">
    <property type="term" value="P:cell wall organization"/>
    <property type="evidence" value="ECO:0007669"/>
    <property type="project" value="UniProtKB-KW"/>
</dbReference>
<name>A0A856QNB0_9GAMM</name>
<gene>
    <name evidence="7 8" type="primary">mltG</name>
    <name evidence="8" type="ORF">E4T21_07400</name>
</gene>
<dbReference type="EMBL" id="CP038437">
    <property type="protein sequence ID" value="QEM81382.2"/>
    <property type="molecule type" value="Genomic_DNA"/>
</dbReference>
<sequence length="336" mass="38046">MRTVLKALVVLVVLALFAAYTGYRFWQVKLEAPIAVAEQTIYEVRQGAGFNQVIAELESRGILSDSWALKLLARIEPQRVHSLKPGEYMLQPEMSGLDVLNKLNSGDVVTYKVTIPEGWSFKQMRAVLDDAEKLSHDAADMSDEDLMTELGYEGEHPEGRFFPDTYTYHKGVSDEQILRQASHRMDRLLDDAWAKRDEGLPYETPYEALIMASLIEKETGAPQERREIAGVFVRRLERGMRLQTDPTVIYGMGDRYDGNITRADLRKKTPYNTYVIEGLPPTPIALPGKASLEAAMHPAEGETLYFVAKGDGTGTHHFSRTLREHNEAVRRYILKR</sequence>
<dbReference type="EC" id="4.2.2.29" evidence="7"/>
<comment type="similarity">
    <text evidence="7">Belongs to the transglycosylase MltG family.</text>
</comment>
<evidence type="ECO:0000256" key="4">
    <source>
        <dbReference type="ARBA" id="ARBA00023136"/>
    </source>
</evidence>
<dbReference type="Pfam" id="PF02618">
    <property type="entry name" value="YceG"/>
    <property type="match status" value="1"/>
</dbReference>
<dbReference type="CDD" id="cd08010">
    <property type="entry name" value="MltG_like"/>
    <property type="match status" value="1"/>
</dbReference>
<dbReference type="GO" id="GO:0008932">
    <property type="term" value="F:lytic endotransglycosylase activity"/>
    <property type="evidence" value="ECO:0007669"/>
    <property type="project" value="UniProtKB-UniRule"/>
</dbReference>
<feature type="site" description="Important for catalytic activity" evidence="7">
    <location>
        <position position="218"/>
    </location>
</feature>
<evidence type="ECO:0000256" key="5">
    <source>
        <dbReference type="ARBA" id="ARBA00023239"/>
    </source>
</evidence>
<keyword evidence="7" id="KW-0997">Cell inner membrane</keyword>